<dbReference type="CDD" id="cd00143">
    <property type="entry name" value="PP2Cc"/>
    <property type="match status" value="1"/>
</dbReference>
<dbReference type="PANTHER" id="PTHR13832:SF827">
    <property type="entry name" value="PROTEIN PHOSPHATASE 1L"/>
    <property type="match status" value="1"/>
</dbReference>
<dbReference type="InterPro" id="IPR036457">
    <property type="entry name" value="PPM-type-like_dom_sf"/>
</dbReference>
<dbReference type="Pfam" id="PF13672">
    <property type="entry name" value="PP2C_2"/>
    <property type="match status" value="1"/>
</dbReference>
<keyword evidence="5" id="KW-1185">Reference proteome</keyword>
<dbReference type="Proteomes" id="UP000195514">
    <property type="component" value="Chromosome I"/>
</dbReference>
<dbReference type="SMART" id="SM00332">
    <property type="entry name" value="PP2Cc"/>
    <property type="match status" value="1"/>
</dbReference>
<dbReference type="Gene3D" id="3.60.40.10">
    <property type="entry name" value="PPM-type phosphatase domain"/>
    <property type="match status" value="1"/>
</dbReference>
<keyword evidence="2" id="KW-0472">Membrane</keyword>
<feature type="region of interest" description="Disordered" evidence="1">
    <location>
        <begin position="332"/>
        <end position="370"/>
    </location>
</feature>
<name>A0A1Y6K1Q1_9CHLR</name>
<dbReference type="InterPro" id="IPR001932">
    <property type="entry name" value="PPM-type_phosphatase-like_dom"/>
</dbReference>
<proteinExistence type="predicted"/>
<feature type="transmembrane region" description="Helical" evidence="2">
    <location>
        <begin position="283"/>
        <end position="306"/>
    </location>
</feature>
<evidence type="ECO:0000256" key="2">
    <source>
        <dbReference type="SAM" id="Phobius"/>
    </source>
</evidence>
<protein>
    <recommendedName>
        <fullName evidence="3">PPM-type phosphatase domain-containing protein</fullName>
    </recommendedName>
</protein>
<evidence type="ECO:0000259" key="3">
    <source>
        <dbReference type="PROSITE" id="PS51746"/>
    </source>
</evidence>
<keyword evidence="2" id="KW-1133">Transmembrane helix</keyword>
<feature type="compositionally biased region" description="Polar residues" evidence="1">
    <location>
        <begin position="357"/>
        <end position="370"/>
    </location>
</feature>
<dbReference type="InterPro" id="IPR015655">
    <property type="entry name" value="PP2C"/>
</dbReference>
<evidence type="ECO:0000313" key="5">
    <source>
        <dbReference type="Proteomes" id="UP000195514"/>
    </source>
</evidence>
<dbReference type="SMART" id="SM00331">
    <property type="entry name" value="PP2C_SIG"/>
    <property type="match status" value="1"/>
</dbReference>
<dbReference type="KEGG" id="abat:CFX1CAM_0420"/>
<dbReference type="SUPFAM" id="SSF81606">
    <property type="entry name" value="PP2C-like"/>
    <property type="match status" value="1"/>
</dbReference>
<dbReference type="GO" id="GO:0004722">
    <property type="term" value="F:protein serine/threonine phosphatase activity"/>
    <property type="evidence" value="ECO:0007669"/>
    <property type="project" value="InterPro"/>
</dbReference>
<accession>A0A1Y6K1Q1</accession>
<dbReference type="PANTHER" id="PTHR13832">
    <property type="entry name" value="PROTEIN PHOSPHATASE 2C"/>
    <property type="match status" value="1"/>
</dbReference>
<evidence type="ECO:0000256" key="1">
    <source>
        <dbReference type="SAM" id="MobiDB-lite"/>
    </source>
</evidence>
<dbReference type="AlphaFoldDB" id="A0A1Y6K1Q1"/>
<organism evidence="4 5">
    <name type="scientific">Candidatus Brevifilum fermentans</name>
    <dbReference type="NCBI Taxonomy" id="1986204"/>
    <lineage>
        <taxon>Bacteria</taxon>
        <taxon>Bacillati</taxon>
        <taxon>Chloroflexota</taxon>
        <taxon>Anaerolineae</taxon>
        <taxon>Anaerolineales</taxon>
        <taxon>Anaerolineaceae</taxon>
        <taxon>Candidatus Brevifilum</taxon>
    </lineage>
</organism>
<gene>
    <name evidence="4" type="ORF">CFX1CAM_0420</name>
</gene>
<evidence type="ECO:0000313" key="4">
    <source>
        <dbReference type="EMBL" id="SMX53486.1"/>
    </source>
</evidence>
<dbReference type="PROSITE" id="PS51746">
    <property type="entry name" value="PPM_2"/>
    <property type="match status" value="1"/>
</dbReference>
<reference evidence="5" key="1">
    <citation type="submission" date="2017-05" db="EMBL/GenBank/DDBJ databases">
        <authorList>
            <person name="Kirkegaard R."/>
            <person name="Mcilroy J S."/>
        </authorList>
    </citation>
    <scope>NUCLEOTIDE SEQUENCE [LARGE SCALE GENOMIC DNA]</scope>
</reference>
<keyword evidence="2" id="KW-0812">Transmembrane</keyword>
<feature type="domain" description="PPM-type phosphatase" evidence="3">
    <location>
        <begin position="11"/>
        <end position="268"/>
    </location>
</feature>
<sequence length="370" mass="39768">MMTNLNQAHLDIAAASHPGLVGKNNEDRYGVSAFMTGAGGKVPALLAVLCDGIGGHRAGEIAAQLGVTTVTEVITASDGLQPLETLENAIQRANHAIFEASLSVQGHRGMGTTCVCAWVIADRLYTSNLGDSRIYLLRGEHILQLTTDHTWLQEAYDAGIISDAHGEEHPNAHVIRRYLGSARDPQPDFRLWFFDGESDAQAIENQGLPLEAGDTLLLCSDGLTDLVSDHEIQRLVKSTPLERTPAALIDLANARGGHDNTTVVLLRVPGERDQPVNRARKGLILRGCVVGLVLISLLALAVYFGLRWQTARFDLQASPTSVVTRVLFTQEPGTPPAAETAPAVIEASPSPVREQGPTLTPWPTHTLQSE</sequence>
<dbReference type="EMBL" id="LT859958">
    <property type="protein sequence ID" value="SMX53486.1"/>
    <property type="molecule type" value="Genomic_DNA"/>
</dbReference>